<evidence type="ECO:0000313" key="3">
    <source>
        <dbReference type="EMBL" id="KAK4875564.1"/>
    </source>
</evidence>
<dbReference type="GO" id="GO:0016020">
    <property type="term" value="C:membrane"/>
    <property type="evidence" value="ECO:0007669"/>
    <property type="project" value="TreeGrafter"/>
</dbReference>
<dbReference type="Proteomes" id="UP001353858">
    <property type="component" value="Unassembled WGS sequence"/>
</dbReference>
<protein>
    <submittedName>
        <fullName evidence="3">Uncharacterized protein</fullName>
    </submittedName>
</protein>
<dbReference type="PANTHER" id="PTHR21879">
    <property type="entry name" value="FI03362P-RELATED-RELATED"/>
    <property type="match status" value="1"/>
</dbReference>
<comment type="caution">
    <text evidence="3">The sequence shown here is derived from an EMBL/GenBank/DDBJ whole genome shotgun (WGS) entry which is preliminary data.</text>
</comment>
<keyword evidence="1" id="KW-1133">Transmembrane helix</keyword>
<evidence type="ECO:0000256" key="1">
    <source>
        <dbReference type="SAM" id="Phobius"/>
    </source>
</evidence>
<feature type="signal peptide" evidence="2">
    <location>
        <begin position="1"/>
        <end position="21"/>
    </location>
</feature>
<feature type="transmembrane region" description="Helical" evidence="1">
    <location>
        <begin position="133"/>
        <end position="150"/>
    </location>
</feature>
<reference evidence="4" key="1">
    <citation type="submission" date="2023-01" db="EMBL/GenBank/DDBJ databases">
        <title>Key to firefly adult light organ development and bioluminescence: homeobox transcription factors regulate luciferase expression and transportation to peroxisome.</title>
        <authorList>
            <person name="Fu X."/>
        </authorList>
    </citation>
    <scope>NUCLEOTIDE SEQUENCE [LARGE SCALE GENOMIC DNA]</scope>
</reference>
<sequence>MSVRAITKVALLLQFFVTTISSNQDPIVLRRIRECLSKPHAIICLKEEAVDFLNRTIMNDRPMRFFDMIDIEKDPNYRCNITVDLPDDINERSAKLNDVLYHQVENLFESRTVKFSLANVIEGRKKKDKTGSMLMMGGLAMAGMMGQMFMGKVAFLAGAALLVAKMALMLSVVSALKKGGGGGGGGGGGEHIVYATSSDSGGYGHSHGGWHRSLNGADHAIVYGGQMPEDNNYPY</sequence>
<dbReference type="EMBL" id="JARPUR010000005">
    <property type="protein sequence ID" value="KAK4875564.1"/>
    <property type="molecule type" value="Genomic_DNA"/>
</dbReference>
<gene>
    <name evidence="3" type="ORF">RN001_011986</name>
</gene>
<keyword evidence="2" id="KW-0732">Signal</keyword>
<evidence type="ECO:0000256" key="2">
    <source>
        <dbReference type="SAM" id="SignalP"/>
    </source>
</evidence>
<name>A0AAN7SEX4_9COLE</name>
<dbReference type="AlphaFoldDB" id="A0AAN7SEX4"/>
<feature type="transmembrane region" description="Helical" evidence="1">
    <location>
        <begin position="156"/>
        <end position="176"/>
    </location>
</feature>
<organism evidence="3 4">
    <name type="scientific">Aquatica leii</name>
    <dbReference type="NCBI Taxonomy" id="1421715"/>
    <lineage>
        <taxon>Eukaryota</taxon>
        <taxon>Metazoa</taxon>
        <taxon>Ecdysozoa</taxon>
        <taxon>Arthropoda</taxon>
        <taxon>Hexapoda</taxon>
        <taxon>Insecta</taxon>
        <taxon>Pterygota</taxon>
        <taxon>Neoptera</taxon>
        <taxon>Endopterygota</taxon>
        <taxon>Coleoptera</taxon>
        <taxon>Polyphaga</taxon>
        <taxon>Elateriformia</taxon>
        <taxon>Elateroidea</taxon>
        <taxon>Lampyridae</taxon>
        <taxon>Luciolinae</taxon>
        <taxon>Aquatica</taxon>
    </lineage>
</organism>
<keyword evidence="4" id="KW-1185">Reference proteome</keyword>
<dbReference type="Pfam" id="PF07898">
    <property type="entry name" value="DUF1676"/>
    <property type="match status" value="1"/>
</dbReference>
<keyword evidence="1" id="KW-0812">Transmembrane</keyword>
<proteinExistence type="predicted"/>
<evidence type="ECO:0000313" key="4">
    <source>
        <dbReference type="Proteomes" id="UP001353858"/>
    </source>
</evidence>
<keyword evidence="1" id="KW-0472">Membrane</keyword>
<accession>A0AAN7SEX4</accession>
<dbReference type="InterPro" id="IPR012464">
    <property type="entry name" value="DUF1676"/>
</dbReference>
<feature type="chain" id="PRO_5042818160" evidence="2">
    <location>
        <begin position="22"/>
        <end position="235"/>
    </location>
</feature>
<dbReference type="PANTHER" id="PTHR21879:SF22">
    <property type="entry name" value="FI03362P-RELATED"/>
    <property type="match status" value="1"/>
</dbReference>